<dbReference type="Gene3D" id="1.10.287.3980">
    <property type="match status" value="1"/>
</dbReference>
<keyword evidence="2 4" id="KW-0689">Ribosomal protein</keyword>
<reference evidence="6" key="1">
    <citation type="submission" date="2016-03" db="EMBL/GenBank/DDBJ databases">
        <title>Complete plastid genome of Kappaphycus alvarezii.</title>
        <authorList>
            <person name="Zhang L."/>
            <person name="Liu T."/>
            <person name="Liu N."/>
        </authorList>
    </citation>
    <scope>NUCLEOTIDE SEQUENCE</scope>
</reference>
<evidence type="ECO:0000256" key="3">
    <source>
        <dbReference type="ARBA" id="ARBA00023274"/>
    </source>
</evidence>
<name>A0A2H4FFW1_9FLOR</name>
<feature type="region of interest" description="Disordered" evidence="5">
    <location>
        <begin position="1"/>
        <end position="45"/>
    </location>
</feature>
<proteinExistence type="inferred from homology"/>
<dbReference type="HAMAP" id="MF_00391">
    <property type="entry name" value="Ribosomal_bL34"/>
    <property type="match status" value="1"/>
</dbReference>
<feature type="compositionally biased region" description="Basic residues" evidence="5">
    <location>
        <begin position="31"/>
        <end position="45"/>
    </location>
</feature>
<evidence type="ECO:0000256" key="4">
    <source>
        <dbReference type="HAMAP-Rule" id="MF_00391"/>
    </source>
</evidence>
<dbReference type="GO" id="GO:0006412">
    <property type="term" value="P:translation"/>
    <property type="evidence" value="ECO:0007669"/>
    <property type="project" value="UniProtKB-UniRule"/>
</dbReference>
<dbReference type="GO" id="GO:0009507">
    <property type="term" value="C:chloroplast"/>
    <property type="evidence" value="ECO:0007669"/>
    <property type="project" value="UniProtKB-SubCell"/>
</dbReference>
<organism evidence="6">
    <name type="scientific">Kappaphycus alvarezii</name>
    <dbReference type="NCBI Taxonomy" id="38544"/>
    <lineage>
        <taxon>Eukaryota</taxon>
        <taxon>Rhodophyta</taxon>
        <taxon>Florideophyceae</taxon>
        <taxon>Rhodymeniophycidae</taxon>
        <taxon>Gigartinales</taxon>
        <taxon>Solieriaceae</taxon>
        <taxon>Kappaphycus</taxon>
    </lineage>
</organism>
<dbReference type="NCBIfam" id="TIGR01030">
    <property type="entry name" value="rpmH_bact"/>
    <property type="match status" value="1"/>
</dbReference>
<dbReference type="EMBL" id="KU892652">
    <property type="protein sequence ID" value="AOV83609.1"/>
    <property type="molecule type" value="Genomic_DNA"/>
</dbReference>
<evidence type="ECO:0000256" key="2">
    <source>
        <dbReference type="ARBA" id="ARBA00022980"/>
    </source>
</evidence>
<comment type="subcellular location">
    <subcellularLocation>
        <location evidence="4">Plastid</location>
        <location evidence="4">Chloroplast</location>
    </subcellularLocation>
</comment>
<keyword evidence="3 4" id="KW-0687">Ribonucleoprotein</keyword>
<dbReference type="AlphaFoldDB" id="A0A2H4FFW1"/>
<comment type="similarity">
    <text evidence="1 4">Belongs to the bacterial ribosomal protein bL34 family.</text>
</comment>
<dbReference type="InterPro" id="IPR000271">
    <property type="entry name" value="Ribosomal_bL34"/>
</dbReference>
<protein>
    <recommendedName>
        <fullName evidence="4">Large ribosomal subunit protein bL34c</fullName>
    </recommendedName>
</protein>
<keyword evidence="6" id="KW-0934">Plastid</keyword>
<gene>
    <name evidence="4 6" type="primary">rpl34</name>
    <name evidence="6" type="ORF">mogbl002</name>
</gene>
<sequence length="45" mass="5323">MSKGTFHGSKRKRARKSGFLSRMKTVFGRRILSKRRKKNRKKISS</sequence>
<keyword evidence="6" id="KW-0150">Chloroplast</keyword>
<evidence type="ECO:0000256" key="5">
    <source>
        <dbReference type="SAM" id="MobiDB-lite"/>
    </source>
</evidence>
<dbReference type="GO" id="GO:0005840">
    <property type="term" value="C:ribosome"/>
    <property type="evidence" value="ECO:0007669"/>
    <property type="project" value="UniProtKB-KW"/>
</dbReference>
<dbReference type="GO" id="GO:1990904">
    <property type="term" value="C:ribonucleoprotein complex"/>
    <property type="evidence" value="ECO:0007669"/>
    <property type="project" value="UniProtKB-KW"/>
</dbReference>
<evidence type="ECO:0000313" key="6">
    <source>
        <dbReference type="EMBL" id="AOV83609.1"/>
    </source>
</evidence>
<evidence type="ECO:0000256" key="1">
    <source>
        <dbReference type="ARBA" id="ARBA00010111"/>
    </source>
</evidence>
<accession>A0A2H4FFW1</accession>
<geneLocation type="chloroplast" evidence="6"/>
<dbReference type="GO" id="GO:0003735">
    <property type="term" value="F:structural constituent of ribosome"/>
    <property type="evidence" value="ECO:0007669"/>
    <property type="project" value="InterPro"/>
</dbReference>
<dbReference type="Pfam" id="PF00468">
    <property type="entry name" value="Ribosomal_L34"/>
    <property type="match status" value="1"/>
</dbReference>